<proteinExistence type="predicted"/>
<reference evidence="1 2" key="1">
    <citation type="journal article" date="2019" name="Nat. Plants">
        <title>Stout camphor tree genome fills gaps in understanding of flowering plant genome evolution.</title>
        <authorList>
            <person name="Chaw S.M."/>
            <person name="Liu Y.C."/>
            <person name="Wu Y.W."/>
            <person name="Wang H.Y."/>
            <person name="Lin C.I."/>
            <person name="Wu C.S."/>
            <person name="Ke H.M."/>
            <person name="Chang L.Y."/>
            <person name="Hsu C.Y."/>
            <person name="Yang H.T."/>
            <person name="Sudianto E."/>
            <person name="Hsu M.H."/>
            <person name="Wu K.P."/>
            <person name="Wang L.N."/>
            <person name="Leebens-Mack J.H."/>
            <person name="Tsai I.J."/>
        </authorList>
    </citation>
    <scope>NUCLEOTIDE SEQUENCE [LARGE SCALE GENOMIC DNA]</scope>
    <source>
        <strain evidence="2">cv. Chaw 1501</strain>
        <tissue evidence="1">Young leaves</tissue>
    </source>
</reference>
<dbReference type="EMBL" id="QPKB01000006">
    <property type="protein sequence ID" value="RWR87071.1"/>
    <property type="molecule type" value="Genomic_DNA"/>
</dbReference>
<accession>A0A3S3NGC8</accession>
<dbReference type="Proteomes" id="UP000283530">
    <property type="component" value="Unassembled WGS sequence"/>
</dbReference>
<protein>
    <submittedName>
        <fullName evidence="1">Uncharacterized protein</fullName>
    </submittedName>
</protein>
<gene>
    <name evidence="1" type="ORF">CKAN_01600100</name>
</gene>
<name>A0A3S3NGC8_9MAGN</name>
<evidence type="ECO:0000313" key="2">
    <source>
        <dbReference type="Proteomes" id="UP000283530"/>
    </source>
</evidence>
<organism evidence="1 2">
    <name type="scientific">Cinnamomum micranthum f. kanehirae</name>
    <dbReference type="NCBI Taxonomy" id="337451"/>
    <lineage>
        <taxon>Eukaryota</taxon>
        <taxon>Viridiplantae</taxon>
        <taxon>Streptophyta</taxon>
        <taxon>Embryophyta</taxon>
        <taxon>Tracheophyta</taxon>
        <taxon>Spermatophyta</taxon>
        <taxon>Magnoliopsida</taxon>
        <taxon>Magnoliidae</taxon>
        <taxon>Laurales</taxon>
        <taxon>Lauraceae</taxon>
        <taxon>Cinnamomum</taxon>
    </lineage>
</organism>
<evidence type="ECO:0000313" key="1">
    <source>
        <dbReference type="EMBL" id="RWR87071.1"/>
    </source>
</evidence>
<dbReference type="AlphaFoldDB" id="A0A3S3NGC8"/>
<sequence>MYSTRSCWILSPASMPPWQGRGLTLNNL</sequence>
<keyword evidence="2" id="KW-1185">Reference proteome</keyword>
<comment type="caution">
    <text evidence="1">The sequence shown here is derived from an EMBL/GenBank/DDBJ whole genome shotgun (WGS) entry which is preliminary data.</text>
</comment>